<comment type="caution">
    <text evidence="4">The sequence shown here is derived from an EMBL/GenBank/DDBJ whole genome shotgun (WGS) entry which is preliminary data.</text>
</comment>
<dbReference type="InterPro" id="IPR056727">
    <property type="entry name" value="DUF7825"/>
</dbReference>
<evidence type="ECO:0000259" key="2">
    <source>
        <dbReference type="Pfam" id="PF25148"/>
    </source>
</evidence>
<dbReference type="Pfam" id="PF25149">
    <property type="entry name" value="DUF7825"/>
    <property type="match status" value="1"/>
</dbReference>
<organism evidence="4 5">
    <name type="scientific">Dawidia soli</name>
    <dbReference type="NCBI Taxonomy" id="2782352"/>
    <lineage>
        <taxon>Bacteria</taxon>
        <taxon>Pseudomonadati</taxon>
        <taxon>Bacteroidota</taxon>
        <taxon>Cytophagia</taxon>
        <taxon>Cytophagales</taxon>
        <taxon>Chryseotaleaceae</taxon>
        <taxon>Dawidia</taxon>
    </lineage>
</organism>
<reference evidence="4 5" key="1">
    <citation type="submission" date="2021-05" db="EMBL/GenBank/DDBJ databases">
        <title>A Polyphasic approach of four new species of the genus Ohtaekwangia: Ohtaekwangia histidinii sp. nov., Ohtaekwangia cretensis sp. nov., Ohtaekwangia indiensis sp. nov., Ohtaekwangia reichenbachii sp. nov. from diverse environment.</title>
        <authorList>
            <person name="Octaviana S."/>
        </authorList>
    </citation>
    <scope>NUCLEOTIDE SEQUENCE [LARGE SCALE GENOMIC DNA]</scope>
    <source>
        <strain evidence="4 5">PWU37</strain>
    </source>
</reference>
<dbReference type="Pfam" id="PF25148">
    <property type="entry name" value="DUF7824"/>
    <property type="match status" value="1"/>
</dbReference>
<feature type="domain" description="DUF6493" evidence="1">
    <location>
        <begin position="2"/>
        <end position="319"/>
    </location>
</feature>
<evidence type="ECO:0000259" key="3">
    <source>
        <dbReference type="Pfam" id="PF25149"/>
    </source>
</evidence>
<evidence type="ECO:0000313" key="4">
    <source>
        <dbReference type="EMBL" id="MBT1689295.1"/>
    </source>
</evidence>
<accession>A0AAP2DEH7</accession>
<protein>
    <submittedName>
        <fullName evidence="4">Uncharacterized protein</fullName>
    </submittedName>
</protein>
<evidence type="ECO:0000313" key="5">
    <source>
        <dbReference type="Proteomes" id="UP001319180"/>
    </source>
</evidence>
<name>A0AAP2DEH7_9BACT</name>
<dbReference type="RefSeq" id="WP_254092521.1">
    <property type="nucleotide sequence ID" value="NZ_JAHESC010000039.1"/>
</dbReference>
<dbReference type="InterPro" id="IPR045472">
    <property type="entry name" value="DUF6493"/>
</dbReference>
<evidence type="ECO:0000259" key="1">
    <source>
        <dbReference type="Pfam" id="PF20103"/>
    </source>
</evidence>
<keyword evidence="5" id="KW-1185">Reference proteome</keyword>
<dbReference type="Pfam" id="PF20103">
    <property type="entry name" value="DUF6493"/>
    <property type="match status" value="1"/>
</dbReference>
<dbReference type="AlphaFoldDB" id="A0AAP2DEH7"/>
<dbReference type="InterPro" id="IPR016024">
    <property type="entry name" value="ARM-type_fold"/>
</dbReference>
<feature type="domain" description="DUF7824" evidence="2">
    <location>
        <begin position="420"/>
        <end position="691"/>
    </location>
</feature>
<gene>
    <name evidence="4" type="ORF">KK078_22200</name>
</gene>
<dbReference type="Proteomes" id="UP001319180">
    <property type="component" value="Unassembled WGS sequence"/>
</dbReference>
<dbReference type="SUPFAM" id="SSF48371">
    <property type="entry name" value="ARM repeat"/>
    <property type="match status" value="1"/>
</dbReference>
<dbReference type="EMBL" id="JAHESC010000039">
    <property type="protein sequence ID" value="MBT1689295.1"/>
    <property type="molecule type" value="Genomic_DNA"/>
</dbReference>
<feature type="domain" description="DUF7825" evidence="3">
    <location>
        <begin position="701"/>
        <end position="982"/>
    </location>
</feature>
<proteinExistence type="predicted"/>
<sequence length="983" mass="112050">MVVEEFATILRKERSSDLISFLRSLDKQGKKELAAGLKPLQKEYLEYRQVSSLIGHSSFKQKASPAQVNILHAAAFVCCNRKEYQKIDGFSHFLNNPLVPDILSWYCPDWFSDVINDLTKQNWLPWNFRYNTAMEFVDKGYLQPTDELLARLIPQIIFELDKDHKQRFVRENVERWPITLSHHIWLIFQFETDIHLSDRYSHFGDSKKDVKHWLETLKHYTALGVIDRERLLQESLLATGRNFNKTLSGWFVELFEFLEPTVQELISLQSQLIITLSSQHSKAVNAALNGMKVIVESPEFNVSGLLENTPVLLSSETKSVVTATLTLLEKLLRKHPDQREAITVSVCHAFIHNDENIQNKAAKLLLKYHDASRQSVNDELGRYADSMLMSAKKTLAAFLIEAAPIPDDIVPGAATQPAEAVALPALSSLDELVFLASQAFDNNDPLHIDLLPAALVNLQDQVTGAELHKFEPALQRAYATVMNDWTSTMGYLDHLLATFFIDVTRLWIEWFPAEGASLQKIHDAFKKKDEENKAKWSWYKSRILALLPWRVESGDTIYLIHKAILVVAYEKLKKGRRQPILSTPTHACGYVDPLIVVQRLLQYRAADVLPDGHDFQIAIARIASFHRDEALTEARRVLTGETLNLLEFLLNDAARPIPPFHTPYLWFMAGIAKSPRQHYPEFKDFSYAQLPSSVYTGEVPWRSFVENYKVKKYDYGKKRYEDEPAERNVLRLTLDPVQSPGVTVTAEDKGFFSKLTRLVTPGKKDPPEETRILYQFISFKAKYLSAEHNDVQRFIYLMPSNPNPILTLVTARALEYSKFWSETDKKMVTKTLEALVDLTLVYNEVTYLFIATCMVSSDKTVRSFAAELWIKGVAARDLDSTQIGRIIGMHLSGEYAPMKRFTDLISENLLKVSGAHNKALELLFTTMIEYLPDEPPVGTKRYLDLYAELLALNKSTLTSEPAGKRLKAWSSSASLKKLISSLV</sequence>
<dbReference type="InterPro" id="IPR056726">
    <property type="entry name" value="DUF7824"/>
</dbReference>